<evidence type="ECO:0000259" key="12">
    <source>
        <dbReference type="Pfam" id="PF22600"/>
    </source>
</evidence>
<dbReference type="Proteomes" id="UP000309340">
    <property type="component" value="Unassembled WGS sequence"/>
</dbReference>
<evidence type="ECO:0000256" key="5">
    <source>
        <dbReference type="ARBA" id="ARBA00012388"/>
    </source>
</evidence>
<dbReference type="InterPro" id="IPR002058">
    <property type="entry name" value="PAP_assoc"/>
</dbReference>
<dbReference type="OrthoDB" id="407432at2759"/>
<dbReference type="GO" id="GO:0005737">
    <property type="term" value="C:cytoplasm"/>
    <property type="evidence" value="ECO:0007669"/>
    <property type="project" value="UniProtKB-SubCell"/>
</dbReference>
<feature type="region of interest" description="Disordered" evidence="10">
    <location>
        <begin position="1"/>
        <end position="39"/>
    </location>
</feature>
<feature type="compositionally biased region" description="Polar residues" evidence="10">
    <location>
        <begin position="252"/>
        <end position="277"/>
    </location>
</feature>
<comment type="subcellular location">
    <subcellularLocation>
        <location evidence="3">Cytoplasm</location>
    </subcellularLocation>
</comment>
<keyword evidence="14" id="KW-1185">Reference proteome</keyword>
<feature type="domain" description="PAP-associated" evidence="11">
    <location>
        <begin position="434"/>
        <end position="507"/>
    </location>
</feature>
<evidence type="ECO:0000313" key="14">
    <source>
        <dbReference type="Proteomes" id="UP000309340"/>
    </source>
</evidence>
<evidence type="ECO:0000256" key="10">
    <source>
        <dbReference type="SAM" id="MobiDB-lite"/>
    </source>
</evidence>
<keyword evidence="8" id="KW-0479">Metal-binding</keyword>
<evidence type="ECO:0000256" key="7">
    <source>
        <dbReference type="ARBA" id="ARBA00022679"/>
    </source>
</evidence>
<evidence type="ECO:0000256" key="2">
    <source>
        <dbReference type="ARBA" id="ARBA00001946"/>
    </source>
</evidence>
<evidence type="ECO:0000313" key="13">
    <source>
        <dbReference type="EMBL" id="TKA82046.1"/>
    </source>
</evidence>
<dbReference type="Pfam" id="PF03828">
    <property type="entry name" value="PAP_assoc"/>
    <property type="match status" value="1"/>
</dbReference>
<accession>A0A4U0Y002</accession>
<evidence type="ECO:0000256" key="6">
    <source>
        <dbReference type="ARBA" id="ARBA00022490"/>
    </source>
</evidence>
<dbReference type="GO" id="GO:1990817">
    <property type="term" value="F:poly(A) RNA polymerase activity"/>
    <property type="evidence" value="ECO:0007669"/>
    <property type="project" value="UniProtKB-EC"/>
</dbReference>
<comment type="cofactor">
    <cofactor evidence="2">
        <name>Mg(2+)</name>
        <dbReference type="ChEBI" id="CHEBI:18420"/>
    </cofactor>
</comment>
<feature type="region of interest" description="Disordered" evidence="10">
    <location>
        <begin position="250"/>
        <end position="302"/>
    </location>
</feature>
<dbReference type="AlphaFoldDB" id="A0A4U0Y002"/>
<feature type="domain" description="Poly(A) RNA polymerase mitochondrial-like central palm" evidence="12">
    <location>
        <begin position="61"/>
        <end position="172"/>
    </location>
</feature>
<dbReference type="GO" id="GO:0031123">
    <property type="term" value="P:RNA 3'-end processing"/>
    <property type="evidence" value="ECO:0007669"/>
    <property type="project" value="TreeGrafter"/>
</dbReference>
<protein>
    <recommendedName>
        <fullName evidence="5">polynucleotide adenylyltransferase</fullName>
        <ecNumber evidence="5">2.7.7.19</ecNumber>
    </recommendedName>
</protein>
<dbReference type="InterPro" id="IPR043519">
    <property type="entry name" value="NT_sf"/>
</dbReference>
<comment type="caution">
    <text evidence="13">The sequence shown here is derived from an EMBL/GenBank/DDBJ whole genome shotgun (WGS) entry which is preliminary data.</text>
</comment>
<dbReference type="Gene3D" id="1.10.1410.10">
    <property type="match status" value="1"/>
</dbReference>
<dbReference type="SUPFAM" id="SSF81301">
    <property type="entry name" value="Nucleotidyltransferase"/>
    <property type="match status" value="1"/>
</dbReference>
<name>A0A4U0Y002_9PEZI</name>
<evidence type="ECO:0000259" key="11">
    <source>
        <dbReference type="Pfam" id="PF03828"/>
    </source>
</evidence>
<feature type="region of interest" description="Disordered" evidence="10">
    <location>
        <begin position="599"/>
        <end position="624"/>
    </location>
</feature>
<dbReference type="STRING" id="329884.A0A4U0Y002"/>
<evidence type="ECO:0000256" key="9">
    <source>
        <dbReference type="ARBA" id="ARBA00022842"/>
    </source>
</evidence>
<evidence type="ECO:0000256" key="8">
    <source>
        <dbReference type="ARBA" id="ARBA00022723"/>
    </source>
</evidence>
<comment type="similarity">
    <text evidence="4">Belongs to the DNA polymerase type-B-like family.</text>
</comment>
<dbReference type="GO" id="GO:0010605">
    <property type="term" value="P:negative regulation of macromolecule metabolic process"/>
    <property type="evidence" value="ECO:0007669"/>
    <property type="project" value="UniProtKB-ARBA"/>
</dbReference>
<dbReference type="GO" id="GO:0050265">
    <property type="term" value="F:RNA uridylyltransferase activity"/>
    <property type="evidence" value="ECO:0007669"/>
    <property type="project" value="TreeGrafter"/>
</dbReference>
<dbReference type="GO" id="GO:0046872">
    <property type="term" value="F:metal ion binding"/>
    <property type="evidence" value="ECO:0007669"/>
    <property type="project" value="UniProtKB-KW"/>
</dbReference>
<feature type="region of interest" description="Disordered" evidence="10">
    <location>
        <begin position="636"/>
        <end position="659"/>
    </location>
</feature>
<dbReference type="CDD" id="cd05402">
    <property type="entry name" value="NT_PAP_TUTase"/>
    <property type="match status" value="1"/>
</dbReference>
<dbReference type="InterPro" id="IPR054708">
    <property type="entry name" value="MTPAP-like_central"/>
</dbReference>
<keyword evidence="9" id="KW-0460">Magnesium</keyword>
<evidence type="ECO:0000256" key="1">
    <source>
        <dbReference type="ARBA" id="ARBA00001936"/>
    </source>
</evidence>
<reference evidence="13 14" key="1">
    <citation type="submission" date="2017-03" db="EMBL/GenBank/DDBJ databases">
        <title>Genomes of endolithic fungi from Antarctica.</title>
        <authorList>
            <person name="Coleine C."/>
            <person name="Masonjones S."/>
            <person name="Stajich J.E."/>
        </authorList>
    </citation>
    <scope>NUCLEOTIDE SEQUENCE [LARGE SCALE GENOMIC DNA]</scope>
    <source>
        <strain evidence="13 14">CCFEE 5184</strain>
    </source>
</reference>
<feature type="compositionally biased region" description="Basic and acidic residues" evidence="10">
    <location>
        <begin position="283"/>
        <end position="297"/>
    </location>
</feature>
<dbReference type="PANTHER" id="PTHR12271:SF40">
    <property type="entry name" value="POLY(A) RNA POLYMERASE GLD2"/>
    <property type="match status" value="1"/>
</dbReference>
<dbReference type="PANTHER" id="PTHR12271">
    <property type="entry name" value="POLY A POLYMERASE CID PAP -RELATED"/>
    <property type="match status" value="1"/>
</dbReference>
<keyword evidence="7" id="KW-0808">Transferase</keyword>
<dbReference type="EC" id="2.7.7.19" evidence="5"/>
<gene>
    <name evidence="13" type="ORF">B0A55_01527</name>
</gene>
<proteinExistence type="inferred from homology"/>
<dbReference type="EMBL" id="NAJQ01000041">
    <property type="protein sequence ID" value="TKA82046.1"/>
    <property type="molecule type" value="Genomic_DNA"/>
</dbReference>
<comment type="cofactor">
    <cofactor evidence="1">
        <name>Mn(2+)</name>
        <dbReference type="ChEBI" id="CHEBI:29035"/>
    </cofactor>
</comment>
<sequence length="697" mass="76509">MDPNAFQRGGQVAGYYQRPQPPPRQLFDPNSVRGPPPNYQAEQHMRQAQYLDQIASVEVANVAMSSSEREEKEAFRTRLEKVVHEVCAANPDRLPEVSLESFGSFKSGFANAGSDMDLVIVLPDGSPFTADFGLLEDDLPRALEKRLLQLGYGARLLSRTRVPIIKICQKPHASLLDKLREERDKWDALDNEKKYPHLFPEGGEDDEENVAAAAGGAEAKPDKTAPVTLSAVNESGTTETEVNGNAKAVAQQAATNGSAPGPQNTNTASALSSNPEPIQQARPKRDNRPFTRERRMGPLDFPSNGVGIASDINFFNPLGLHNTQLLRCYSLCDPRVQPMVFFVKSWAKRRKINSSYSGTLSSYGYVLMVLHYLVNVARPAVLPNLQLPWRPNAQSTLMGGSRVECDGWVVDFWRNEDEIIKAVKAGQMSSNHESLGSLLEGFFRFYSSMGGGPQFHWVGSVLSLRSPNGILSKENKGWVKAVTQEGEGKKVQHRYLFCIEDPFELQHNVARTVTHFGIVAIRDEFRRARRILTAIGFGQTHDQDGELLDELVEKEVVAPAADVDGSAQVSAAANTASGIARPDASGSNMRDGVLQKPARFPQNKQSSPMNSAKARPPQPRQFNFTDRDAFPTLGRAKANSSARTTTTTTPQKFEVSEMSEISGDRARAYLEEVKRKKAEADAELTATGAAEAVLGGE</sequence>
<keyword evidence="6" id="KW-0963">Cytoplasm</keyword>
<dbReference type="Pfam" id="PF22600">
    <property type="entry name" value="MTPAP-like_central"/>
    <property type="match status" value="1"/>
</dbReference>
<evidence type="ECO:0000256" key="4">
    <source>
        <dbReference type="ARBA" id="ARBA00008593"/>
    </source>
</evidence>
<dbReference type="Gene3D" id="3.30.460.10">
    <property type="entry name" value="Beta Polymerase, domain 2"/>
    <property type="match status" value="1"/>
</dbReference>
<feature type="region of interest" description="Disordered" evidence="10">
    <location>
        <begin position="194"/>
        <end position="227"/>
    </location>
</feature>
<dbReference type="SUPFAM" id="SSF81631">
    <property type="entry name" value="PAP/OAS1 substrate-binding domain"/>
    <property type="match status" value="1"/>
</dbReference>
<organism evidence="13 14">
    <name type="scientific">Friedmanniomyces simplex</name>
    <dbReference type="NCBI Taxonomy" id="329884"/>
    <lineage>
        <taxon>Eukaryota</taxon>
        <taxon>Fungi</taxon>
        <taxon>Dikarya</taxon>
        <taxon>Ascomycota</taxon>
        <taxon>Pezizomycotina</taxon>
        <taxon>Dothideomycetes</taxon>
        <taxon>Dothideomycetidae</taxon>
        <taxon>Mycosphaerellales</taxon>
        <taxon>Teratosphaeriaceae</taxon>
        <taxon>Friedmanniomyces</taxon>
    </lineage>
</organism>
<evidence type="ECO:0000256" key="3">
    <source>
        <dbReference type="ARBA" id="ARBA00004496"/>
    </source>
</evidence>